<gene>
    <name evidence="1" type="ORF">KY290_004941</name>
</gene>
<evidence type="ECO:0000313" key="1">
    <source>
        <dbReference type="EMBL" id="KAH0778514.1"/>
    </source>
</evidence>
<evidence type="ECO:0000313" key="2">
    <source>
        <dbReference type="Proteomes" id="UP000826656"/>
    </source>
</evidence>
<evidence type="ECO:0008006" key="3">
    <source>
        <dbReference type="Google" id="ProtNLM"/>
    </source>
</evidence>
<name>A0ABQ7WEH1_SOLTU</name>
<dbReference type="SUPFAM" id="SSF56219">
    <property type="entry name" value="DNase I-like"/>
    <property type="match status" value="1"/>
</dbReference>
<protein>
    <recommendedName>
        <fullName evidence="3">Non-LTR retroelement reverse transcriptase</fullName>
    </recommendedName>
</protein>
<dbReference type="EMBL" id="JAIVGD010000002">
    <property type="protein sequence ID" value="KAH0778514.1"/>
    <property type="molecule type" value="Genomic_DNA"/>
</dbReference>
<dbReference type="Proteomes" id="UP000826656">
    <property type="component" value="Unassembled WGS sequence"/>
</dbReference>
<dbReference type="SUPFAM" id="SSF56672">
    <property type="entry name" value="DNA/RNA polymerases"/>
    <property type="match status" value="1"/>
</dbReference>
<reference evidence="1 2" key="1">
    <citation type="journal article" date="2021" name="bioRxiv">
        <title>Chromosome-scale and haplotype-resolved genome assembly of a tetraploid potato cultivar.</title>
        <authorList>
            <person name="Sun H."/>
            <person name="Jiao W.-B."/>
            <person name="Krause K."/>
            <person name="Campoy J.A."/>
            <person name="Goel M."/>
            <person name="Folz-Donahue K."/>
            <person name="Kukat C."/>
            <person name="Huettel B."/>
            <person name="Schneeberger K."/>
        </authorList>
    </citation>
    <scope>NUCLEOTIDE SEQUENCE [LARGE SCALE GENOMIC DNA]</scope>
    <source>
        <strain evidence="1">SolTubOtavaFocal</strain>
        <tissue evidence="1">Leaves</tissue>
    </source>
</reference>
<proteinExistence type="predicted"/>
<comment type="caution">
    <text evidence="1">The sequence shown here is derived from an EMBL/GenBank/DDBJ whole genome shotgun (WGS) entry which is preliminary data.</text>
</comment>
<dbReference type="PANTHER" id="PTHR33710">
    <property type="entry name" value="BNAC02G09200D PROTEIN"/>
    <property type="match status" value="1"/>
</dbReference>
<keyword evidence="2" id="KW-1185">Reference proteome</keyword>
<sequence length="322" mass="36602">MGSPVSPSEVHGFQGMLDTLKLTPLRSIGWHFTWCNKQEVGRKVYSKIDWALGDLNWLQQYGQVKADYLNPSISDHSPILIKCCTYATLHPKPFRFYPNIMEQPDFKSILRQVWEEKMLLLEVEKWSRVEEQVLRQKSRATWIKCGDVNSKYFHAQWKIRCSQNAITAVYTDNNTKLTDPRAIEDEFIGVFTGLMGSSNSNLPCLNAEVVKTGVCLTLQQQKDLIKEVTKEEIIEAIKTMPKEKAPGADGFPIEFFTGNWDIVNGEVLEVVQQFFITGDLMLAINTTAITLIPKVPSPTKVKDYRPIACCTSSYKIISKVLT</sequence>
<dbReference type="PANTHER" id="PTHR33710:SF82">
    <property type="match status" value="1"/>
</dbReference>
<accession>A0ABQ7WEH1</accession>
<dbReference type="InterPro" id="IPR043502">
    <property type="entry name" value="DNA/RNA_pol_sf"/>
</dbReference>
<organism evidence="1 2">
    <name type="scientific">Solanum tuberosum</name>
    <name type="common">Potato</name>
    <dbReference type="NCBI Taxonomy" id="4113"/>
    <lineage>
        <taxon>Eukaryota</taxon>
        <taxon>Viridiplantae</taxon>
        <taxon>Streptophyta</taxon>
        <taxon>Embryophyta</taxon>
        <taxon>Tracheophyta</taxon>
        <taxon>Spermatophyta</taxon>
        <taxon>Magnoliopsida</taxon>
        <taxon>eudicotyledons</taxon>
        <taxon>Gunneridae</taxon>
        <taxon>Pentapetalae</taxon>
        <taxon>asterids</taxon>
        <taxon>lamiids</taxon>
        <taxon>Solanales</taxon>
        <taxon>Solanaceae</taxon>
        <taxon>Solanoideae</taxon>
        <taxon>Solaneae</taxon>
        <taxon>Solanum</taxon>
    </lineage>
</organism>
<dbReference type="InterPro" id="IPR036691">
    <property type="entry name" value="Endo/exonu/phosph_ase_sf"/>
</dbReference>